<sequence>MTATVDNKMILDNLDYEAIADMMDKAKGNIEYEDGENLVCFDYEVEADGYEVAGTWYNPTEYVTTDIRVTVKCEYAYNDEDEVTPVIDENKLSEVLMNRVR</sequence>
<gene>
    <name evidence="1" type="ORF">PCLFYP37_03246</name>
</gene>
<protein>
    <submittedName>
        <fullName evidence="1">Uncharacterized protein</fullName>
    </submittedName>
</protein>
<accession>A0A6N3FLZ6</accession>
<dbReference type="AlphaFoldDB" id="A0A6N3FLZ6"/>
<dbReference type="RefSeq" id="WP_412442456.1">
    <property type="nucleotide sequence ID" value="NZ_CACRUT010000021.1"/>
</dbReference>
<organism evidence="1">
    <name type="scientific">Paraprevotella clara</name>
    <dbReference type="NCBI Taxonomy" id="454154"/>
    <lineage>
        <taxon>Bacteria</taxon>
        <taxon>Pseudomonadati</taxon>
        <taxon>Bacteroidota</taxon>
        <taxon>Bacteroidia</taxon>
        <taxon>Bacteroidales</taxon>
        <taxon>Prevotellaceae</taxon>
        <taxon>Paraprevotella</taxon>
    </lineage>
</organism>
<name>A0A6N3FLZ6_9BACT</name>
<evidence type="ECO:0000313" key="1">
    <source>
        <dbReference type="EMBL" id="VYU52859.1"/>
    </source>
</evidence>
<proteinExistence type="predicted"/>
<dbReference type="EMBL" id="CACRUT010000021">
    <property type="protein sequence ID" value="VYU52859.1"/>
    <property type="molecule type" value="Genomic_DNA"/>
</dbReference>
<reference evidence="1" key="1">
    <citation type="submission" date="2019-11" db="EMBL/GenBank/DDBJ databases">
        <authorList>
            <person name="Feng L."/>
        </authorList>
    </citation>
    <scope>NUCLEOTIDE SEQUENCE</scope>
    <source>
        <strain evidence="1">PclaraLFYP37</strain>
    </source>
</reference>